<protein>
    <recommendedName>
        <fullName evidence="3">Tail fiber assembly protein</fullName>
    </recommendedName>
</protein>
<dbReference type="EMBL" id="CP015124">
    <property type="protein sequence ID" value="ANP35928.1"/>
    <property type="molecule type" value="Genomic_DNA"/>
</dbReference>
<sequence>MTFAMTITTAAEKAEQDLALSMGEAKAECRRRILAVVNETAQINLAAAAAADQLTPEQHSAYVAGLTWIMQMRLAWPAVAASGADLADDANWPAVPAGAAELAGDF</sequence>
<proteinExistence type="predicted"/>
<dbReference type="RefSeq" id="WP_065270984.1">
    <property type="nucleotide sequence ID" value="NZ_CP015124.1"/>
</dbReference>
<evidence type="ECO:0008006" key="3">
    <source>
        <dbReference type="Google" id="ProtNLM"/>
    </source>
</evidence>
<name>A0A1B0ZP89_9RHOB</name>
<reference evidence="1 2" key="1">
    <citation type="submission" date="2016-04" db="EMBL/GenBank/DDBJ databases">
        <authorList>
            <person name="Evans L.H."/>
            <person name="Alamgir A."/>
            <person name="Owens N."/>
            <person name="Weber N.D."/>
            <person name="Virtaneva K."/>
            <person name="Barbian K."/>
            <person name="Babar A."/>
            <person name="Rosenke K."/>
        </authorList>
    </citation>
    <scope>NUCLEOTIDE SEQUENCE [LARGE SCALE GENOMIC DNA]</scope>
    <source>
        <strain evidence="1 2">JL2886</strain>
    </source>
</reference>
<dbReference type="AlphaFoldDB" id="A0A1B0ZP89"/>
<evidence type="ECO:0000313" key="2">
    <source>
        <dbReference type="Proteomes" id="UP000092565"/>
    </source>
</evidence>
<evidence type="ECO:0000313" key="1">
    <source>
        <dbReference type="EMBL" id="ANP35928.1"/>
    </source>
</evidence>
<dbReference type="Proteomes" id="UP000092565">
    <property type="component" value="Chromosome"/>
</dbReference>
<gene>
    <name evidence="1" type="ORF">JL2886_01006</name>
</gene>
<organism evidence="1 2">
    <name type="scientific">Phaeobacter gallaeciensis</name>
    <dbReference type="NCBI Taxonomy" id="60890"/>
    <lineage>
        <taxon>Bacteria</taxon>
        <taxon>Pseudomonadati</taxon>
        <taxon>Pseudomonadota</taxon>
        <taxon>Alphaproteobacteria</taxon>
        <taxon>Rhodobacterales</taxon>
        <taxon>Roseobacteraceae</taxon>
        <taxon>Phaeobacter</taxon>
    </lineage>
</organism>
<accession>A0A1B0ZP89</accession>
<keyword evidence="2" id="KW-1185">Reference proteome</keyword>